<sequence length="275" mass="30393">METAPADNAKNSPREMKKRNLVNQRNFRSRRKQYVAELEQKLQQYEREGVAATRRVQHAARLVLAENAVLRHLIQSEFGLDSQALDDQIFREMRNRVDLNLHNLPSTDRQSTRSEELPSRGTTADYQQVSTAATTSPRLLETALPAMKSDRSHTLTSQDSSTMSDSRYGEQAEVVDATPVDAARLSANLALWNDHEEAAPLSNQEEPDVVEAAPGSKHMATTTKDTLSCEDAAAILGGFRAQASLELLREELGCTPASACNISHGALFEKMDSSI</sequence>
<evidence type="ECO:0000256" key="1">
    <source>
        <dbReference type="SAM" id="Coils"/>
    </source>
</evidence>
<dbReference type="PANTHER" id="PTHR42070">
    <property type="entry name" value="FILAMENT ASSOCIATED PROTEIN, PUTATIVE (AFU_ORTHOLOGUE AFUA_8G06630)-RELATED"/>
    <property type="match status" value="1"/>
</dbReference>
<dbReference type="eggNOG" id="ENOG502SA8A">
    <property type="taxonomic scope" value="Eukaryota"/>
</dbReference>
<name>W2S747_CYPE1</name>
<dbReference type="PANTHER" id="PTHR42070:SF1">
    <property type="entry name" value="FILAMENT ASSOCIATED PROTEIN, PUTATIVE (AFU_ORTHOLOGUE AFUA_8G06630)-RELATED"/>
    <property type="match status" value="1"/>
</dbReference>
<gene>
    <name evidence="3" type="ORF">HMPREF1541_11152</name>
</gene>
<accession>W2S747</accession>
<dbReference type="Proteomes" id="UP000030752">
    <property type="component" value="Unassembled WGS sequence"/>
</dbReference>
<dbReference type="EMBL" id="KI635848">
    <property type="protein sequence ID" value="ETN43759.1"/>
    <property type="molecule type" value="Genomic_DNA"/>
</dbReference>
<proteinExistence type="predicted"/>
<feature type="region of interest" description="Disordered" evidence="2">
    <location>
        <begin position="1"/>
        <end position="26"/>
    </location>
</feature>
<feature type="compositionally biased region" description="Polar residues" evidence="2">
    <location>
        <begin position="120"/>
        <end position="137"/>
    </location>
</feature>
<dbReference type="InParanoid" id="W2S747"/>
<keyword evidence="4" id="KW-1185">Reference proteome</keyword>
<keyword evidence="1" id="KW-0175">Coiled coil</keyword>
<dbReference type="STRING" id="1220924.W2S747"/>
<reference evidence="3 4" key="1">
    <citation type="submission" date="2013-03" db="EMBL/GenBank/DDBJ databases">
        <title>The Genome Sequence of Phialophora europaea CBS 101466.</title>
        <authorList>
            <consortium name="The Broad Institute Genomics Platform"/>
            <person name="Cuomo C."/>
            <person name="de Hoog S."/>
            <person name="Gorbushina A."/>
            <person name="Walker B."/>
            <person name="Young S.K."/>
            <person name="Zeng Q."/>
            <person name="Gargeya S."/>
            <person name="Fitzgerald M."/>
            <person name="Haas B."/>
            <person name="Abouelleil A."/>
            <person name="Allen A.W."/>
            <person name="Alvarado L."/>
            <person name="Arachchi H.M."/>
            <person name="Berlin A.M."/>
            <person name="Chapman S.B."/>
            <person name="Gainer-Dewar J."/>
            <person name="Goldberg J."/>
            <person name="Griggs A."/>
            <person name="Gujja S."/>
            <person name="Hansen M."/>
            <person name="Howarth C."/>
            <person name="Imamovic A."/>
            <person name="Ireland A."/>
            <person name="Larimer J."/>
            <person name="McCowan C."/>
            <person name="Murphy C."/>
            <person name="Pearson M."/>
            <person name="Poon T.W."/>
            <person name="Priest M."/>
            <person name="Roberts A."/>
            <person name="Saif S."/>
            <person name="Shea T."/>
            <person name="Sisk P."/>
            <person name="Sykes S."/>
            <person name="Wortman J."/>
            <person name="Nusbaum C."/>
            <person name="Birren B."/>
        </authorList>
    </citation>
    <scope>NUCLEOTIDE SEQUENCE [LARGE SCALE GENOMIC DNA]</scope>
    <source>
        <strain evidence="3 4">CBS 101466</strain>
    </source>
</reference>
<dbReference type="HOGENOM" id="CLU_1069645_0_0_1"/>
<feature type="coiled-coil region" evidence="1">
    <location>
        <begin position="28"/>
        <end position="55"/>
    </location>
</feature>
<evidence type="ECO:0000313" key="4">
    <source>
        <dbReference type="Proteomes" id="UP000030752"/>
    </source>
</evidence>
<dbReference type="CDD" id="cd14688">
    <property type="entry name" value="bZIP_YAP"/>
    <property type="match status" value="1"/>
</dbReference>
<dbReference type="RefSeq" id="XP_008714043.1">
    <property type="nucleotide sequence ID" value="XM_008715821.1"/>
</dbReference>
<feature type="region of interest" description="Disordered" evidence="2">
    <location>
        <begin position="147"/>
        <end position="166"/>
    </location>
</feature>
<dbReference type="GeneID" id="19978491"/>
<dbReference type="AlphaFoldDB" id="W2S747"/>
<evidence type="ECO:0000256" key="2">
    <source>
        <dbReference type="SAM" id="MobiDB-lite"/>
    </source>
</evidence>
<organism evidence="3 4">
    <name type="scientific">Cyphellophora europaea (strain CBS 101466)</name>
    <name type="common">Phialophora europaea</name>
    <dbReference type="NCBI Taxonomy" id="1220924"/>
    <lineage>
        <taxon>Eukaryota</taxon>
        <taxon>Fungi</taxon>
        <taxon>Dikarya</taxon>
        <taxon>Ascomycota</taxon>
        <taxon>Pezizomycotina</taxon>
        <taxon>Eurotiomycetes</taxon>
        <taxon>Chaetothyriomycetidae</taxon>
        <taxon>Chaetothyriales</taxon>
        <taxon>Cyphellophoraceae</taxon>
        <taxon>Cyphellophora</taxon>
    </lineage>
</organism>
<feature type="compositionally biased region" description="Polar residues" evidence="2">
    <location>
        <begin position="154"/>
        <end position="165"/>
    </location>
</feature>
<dbReference type="Gene3D" id="1.20.5.170">
    <property type="match status" value="1"/>
</dbReference>
<protein>
    <recommendedName>
        <fullName evidence="5">BZIP domain-containing protein</fullName>
    </recommendedName>
</protein>
<evidence type="ECO:0008006" key="5">
    <source>
        <dbReference type="Google" id="ProtNLM"/>
    </source>
</evidence>
<evidence type="ECO:0000313" key="3">
    <source>
        <dbReference type="EMBL" id="ETN43759.1"/>
    </source>
</evidence>
<dbReference type="VEuPathDB" id="FungiDB:HMPREF1541_11152"/>
<dbReference type="OrthoDB" id="4505928at2759"/>
<feature type="region of interest" description="Disordered" evidence="2">
    <location>
        <begin position="101"/>
        <end position="138"/>
    </location>
</feature>